<dbReference type="GO" id="GO:0006285">
    <property type="term" value="P:base-excision repair, AP site formation"/>
    <property type="evidence" value="ECO:0007669"/>
    <property type="project" value="TreeGrafter"/>
</dbReference>
<dbReference type="PaxDb" id="1123384-AJ81_08335"/>
<dbReference type="Pfam" id="PF00633">
    <property type="entry name" value="HHH"/>
    <property type="match status" value="1"/>
</dbReference>
<dbReference type="InterPro" id="IPR004035">
    <property type="entry name" value="Endouclease-III_FeS-bd_BS"/>
</dbReference>
<keyword evidence="14" id="KW-0540">Nuclease</keyword>
<dbReference type="FunFam" id="1.10.1670.10:FF:000001">
    <property type="entry name" value="Endonuclease III"/>
    <property type="match status" value="1"/>
</dbReference>
<evidence type="ECO:0000256" key="3">
    <source>
        <dbReference type="ARBA" id="ARBA00022723"/>
    </source>
</evidence>
<comment type="similarity">
    <text evidence="1 12">Belongs to the Nth/MutY family.</text>
</comment>
<evidence type="ECO:0000256" key="10">
    <source>
        <dbReference type="ARBA" id="ARBA00023239"/>
    </source>
</evidence>
<feature type="binding site" evidence="12">
    <location>
        <position position="189"/>
    </location>
    <ligand>
        <name>[4Fe-4S] cluster</name>
        <dbReference type="ChEBI" id="CHEBI:49883"/>
    </ligand>
</feature>
<dbReference type="RefSeq" id="WP_031505080.1">
    <property type="nucleotide sequence ID" value="NC_022795.1"/>
</dbReference>
<evidence type="ECO:0000256" key="8">
    <source>
        <dbReference type="ARBA" id="ARBA00023125"/>
    </source>
</evidence>
<dbReference type="OrthoDB" id="9800977at2"/>
<dbReference type="InterPro" id="IPR003265">
    <property type="entry name" value="HhH-GPD_domain"/>
</dbReference>
<dbReference type="PATRIC" id="fig|1123384.7.peg.1671"/>
<name>A0A0X1KSM1_9THEM</name>
<dbReference type="SMART" id="SM00478">
    <property type="entry name" value="ENDO3c"/>
    <property type="match status" value="1"/>
</dbReference>
<organism evidence="14 15">
    <name type="scientific">Pseudothermotoga hypogea DSM 11164 = NBRC 106472</name>
    <dbReference type="NCBI Taxonomy" id="1123384"/>
    <lineage>
        <taxon>Bacteria</taxon>
        <taxon>Thermotogati</taxon>
        <taxon>Thermotogota</taxon>
        <taxon>Thermotogae</taxon>
        <taxon>Thermotogales</taxon>
        <taxon>Thermotogaceae</taxon>
        <taxon>Pseudothermotoga</taxon>
    </lineage>
</organism>
<reference evidence="14 15" key="1">
    <citation type="submission" date="2014-01" db="EMBL/GenBank/DDBJ databases">
        <title>Genome sequencing of Thermotog hypogea.</title>
        <authorList>
            <person name="Zhang X."/>
            <person name="Alvare G."/>
            <person name="Fristensky B."/>
            <person name="Chen L."/>
            <person name="Suen T."/>
            <person name="Chen Q."/>
            <person name="Ma K."/>
        </authorList>
    </citation>
    <scope>NUCLEOTIDE SEQUENCE [LARGE SCALE GENOMIC DNA]</scope>
    <source>
        <strain evidence="14 15">DSM 11164</strain>
    </source>
</reference>
<sequence>MNEPGRIVEKIVKLFPQERFSSDPFKILICTILSQRTRDENTESACEKLFARYKDVFDLAKASPIDLYELIKKSGMYRQKAQRIVEVAKILVEKYGGKVPDKLEELLRLPGVGRKTANIVLYQGFGRPAIAVDTHVHRISNRLGLVKTKRPDETEEQLKKVIPKRLWGPMNGSMVEFGRRICLPVRPRCENCPLNQECNYFLQKRR</sequence>
<dbReference type="FunFam" id="1.10.340.30:FF:000001">
    <property type="entry name" value="Endonuclease III"/>
    <property type="match status" value="1"/>
</dbReference>
<dbReference type="STRING" id="1123384.AJ81_08335"/>
<evidence type="ECO:0000313" key="14">
    <source>
        <dbReference type="EMBL" id="AJC74184.1"/>
    </source>
</evidence>
<evidence type="ECO:0000256" key="12">
    <source>
        <dbReference type="HAMAP-Rule" id="MF_00942"/>
    </source>
</evidence>
<keyword evidence="3 12" id="KW-0479">Metal-binding</keyword>
<keyword evidence="11 12" id="KW-0326">Glycosidase</keyword>
<dbReference type="Gene3D" id="1.10.1670.10">
    <property type="entry name" value="Helix-hairpin-Helix base-excision DNA repair enzymes (C-terminal)"/>
    <property type="match status" value="1"/>
</dbReference>
<keyword evidence="4 12" id="KW-0227">DNA damage</keyword>
<dbReference type="InterPro" id="IPR004036">
    <property type="entry name" value="Endonuclease-III-like_CS2"/>
</dbReference>
<dbReference type="GO" id="GO:0140078">
    <property type="term" value="F:class I DNA-(apurinic or apyrimidinic site) endonuclease activity"/>
    <property type="evidence" value="ECO:0007669"/>
    <property type="project" value="UniProtKB-EC"/>
</dbReference>
<comment type="catalytic activity">
    <reaction evidence="12">
        <text>2'-deoxyribonucleotide-(2'-deoxyribose 5'-phosphate)-2'-deoxyribonucleotide-DNA = a 3'-end 2'-deoxyribonucleotide-(2,3-dehydro-2,3-deoxyribose 5'-phosphate)-DNA + a 5'-end 5'-phospho-2'-deoxyribonucleoside-DNA + H(+)</text>
        <dbReference type="Rhea" id="RHEA:66592"/>
        <dbReference type="Rhea" id="RHEA-COMP:13180"/>
        <dbReference type="Rhea" id="RHEA-COMP:16897"/>
        <dbReference type="Rhea" id="RHEA-COMP:17067"/>
        <dbReference type="ChEBI" id="CHEBI:15378"/>
        <dbReference type="ChEBI" id="CHEBI:136412"/>
        <dbReference type="ChEBI" id="CHEBI:157695"/>
        <dbReference type="ChEBI" id="CHEBI:167181"/>
        <dbReference type="EC" id="4.2.99.18"/>
    </reaction>
</comment>
<dbReference type="AlphaFoldDB" id="A0A0X1KSM1"/>
<dbReference type="KEGG" id="phy:AJ81_08335"/>
<evidence type="ECO:0000256" key="11">
    <source>
        <dbReference type="ARBA" id="ARBA00023295"/>
    </source>
</evidence>
<dbReference type="Gene3D" id="1.10.340.30">
    <property type="entry name" value="Hypothetical protein, domain 2"/>
    <property type="match status" value="1"/>
</dbReference>
<evidence type="ECO:0000256" key="1">
    <source>
        <dbReference type="ARBA" id="ARBA00008343"/>
    </source>
</evidence>
<dbReference type="PROSITE" id="PS00764">
    <property type="entry name" value="ENDONUCLEASE_III_1"/>
    <property type="match status" value="1"/>
</dbReference>
<dbReference type="InterPro" id="IPR023170">
    <property type="entry name" value="HhH_base_excis_C"/>
</dbReference>
<dbReference type="HAMAP" id="MF_00942">
    <property type="entry name" value="Nth"/>
    <property type="match status" value="1"/>
</dbReference>
<feature type="binding site" evidence="12">
    <location>
        <position position="182"/>
    </location>
    <ligand>
        <name>[4Fe-4S] cluster</name>
        <dbReference type="ChEBI" id="CHEBI:49883"/>
    </ligand>
</feature>
<keyword evidence="8 12" id="KW-0238">DNA-binding</keyword>
<evidence type="ECO:0000256" key="7">
    <source>
        <dbReference type="ARBA" id="ARBA00023014"/>
    </source>
</evidence>
<gene>
    <name evidence="12" type="primary">nth</name>
    <name evidence="14" type="ORF">AJ81_08335</name>
</gene>
<keyword evidence="15" id="KW-1185">Reference proteome</keyword>
<keyword evidence="7 12" id="KW-0411">Iron-sulfur</keyword>
<protein>
    <recommendedName>
        <fullName evidence="12">Endonuclease III</fullName>
        <ecNumber evidence="12">4.2.99.18</ecNumber>
    </recommendedName>
    <alternativeName>
        <fullName evidence="12">DNA-(apurinic or apyrimidinic site) lyase</fullName>
    </alternativeName>
</protein>
<dbReference type="EC" id="4.2.99.18" evidence="12"/>
<dbReference type="PANTHER" id="PTHR10359">
    <property type="entry name" value="A/G-SPECIFIC ADENINE GLYCOSYLASE/ENDONUCLEASE III"/>
    <property type="match status" value="1"/>
</dbReference>
<dbReference type="SUPFAM" id="SSF48150">
    <property type="entry name" value="DNA-glycosylase"/>
    <property type="match status" value="1"/>
</dbReference>
<keyword evidence="14" id="KW-0255">Endonuclease</keyword>
<evidence type="ECO:0000313" key="15">
    <source>
        <dbReference type="Proteomes" id="UP000077469"/>
    </source>
</evidence>
<dbReference type="NCBIfam" id="TIGR01083">
    <property type="entry name" value="nth"/>
    <property type="match status" value="1"/>
</dbReference>
<evidence type="ECO:0000256" key="9">
    <source>
        <dbReference type="ARBA" id="ARBA00023204"/>
    </source>
</evidence>
<feature type="binding site" evidence="12">
    <location>
        <position position="192"/>
    </location>
    <ligand>
        <name>[4Fe-4S] cluster</name>
        <dbReference type="ChEBI" id="CHEBI:49883"/>
    </ligand>
</feature>
<dbReference type="Pfam" id="PF00730">
    <property type="entry name" value="HhH-GPD"/>
    <property type="match status" value="1"/>
</dbReference>
<accession>A0A0X1KSM1</accession>
<proteinExistence type="inferred from homology"/>
<dbReference type="PROSITE" id="PS01155">
    <property type="entry name" value="ENDONUCLEASE_III_2"/>
    <property type="match status" value="1"/>
</dbReference>
<keyword evidence="9 12" id="KW-0234">DNA repair</keyword>
<dbReference type="SMART" id="SM00525">
    <property type="entry name" value="FES"/>
    <property type="match status" value="1"/>
</dbReference>
<dbReference type="InterPro" id="IPR011257">
    <property type="entry name" value="DNA_glycosylase"/>
</dbReference>
<feature type="binding site" evidence="12">
    <location>
        <position position="198"/>
    </location>
    <ligand>
        <name>[4Fe-4S] cluster</name>
        <dbReference type="ChEBI" id="CHEBI:49883"/>
    </ligand>
</feature>
<evidence type="ECO:0000256" key="6">
    <source>
        <dbReference type="ARBA" id="ARBA00023004"/>
    </source>
</evidence>
<evidence type="ECO:0000256" key="2">
    <source>
        <dbReference type="ARBA" id="ARBA00022485"/>
    </source>
</evidence>
<evidence type="ECO:0000256" key="5">
    <source>
        <dbReference type="ARBA" id="ARBA00022801"/>
    </source>
</evidence>
<dbReference type="InterPro" id="IPR003651">
    <property type="entry name" value="Endonuclease3_FeS-loop_motif"/>
</dbReference>
<dbReference type="InterPro" id="IPR000445">
    <property type="entry name" value="HhH_motif"/>
</dbReference>
<dbReference type="GO" id="GO:0051539">
    <property type="term" value="F:4 iron, 4 sulfur cluster binding"/>
    <property type="evidence" value="ECO:0007669"/>
    <property type="project" value="UniProtKB-UniRule"/>
</dbReference>
<feature type="domain" description="HhH-GPD" evidence="13">
    <location>
        <begin position="33"/>
        <end position="180"/>
    </location>
</feature>
<dbReference type="GO" id="GO:0019104">
    <property type="term" value="F:DNA N-glycosylase activity"/>
    <property type="evidence" value="ECO:0007669"/>
    <property type="project" value="UniProtKB-UniRule"/>
</dbReference>
<keyword evidence="10 12" id="KW-0456">Lyase</keyword>
<keyword evidence="5 12" id="KW-0378">Hydrolase</keyword>
<dbReference type="EMBL" id="CP007141">
    <property type="protein sequence ID" value="AJC74184.1"/>
    <property type="molecule type" value="Genomic_DNA"/>
</dbReference>
<dbReference type="CDD" id="cd00056">
    <property type="entry name" value="ENDO3c"/>
    <property type="match status" value="1"/>
</dbReference>
<evidence type="ECO:0000256" key="4">
    <source>
        <dbReference type="ARBA" id="ARBA00022763"/>
    </source>
</evidence>
<evidence type="ECO:0000259" key="13">
    <source>
        <dbReference type="SMART" id="SM00478"/>
    </source>
</evidence>
<dbReference type="Proteomes" id="UP000077469">
    <property type="component" value="Chromosome"/>
</dbReference>
<keyword evidence="2 12" id="KW-0004">4Fe-4S</keyword>
<dbReference type="PANTHER" id="PTHR10359:SF18">
    <property type="entry name" value="ENDONUCLEASE III"/>
    <property type="match status" value="1"/>
</dbReference>
<dbReference type="PIRSF" id="PIRSF001435">
    <property type="entry name" value="Nth"/>
    <property type="match status" value="1"/>
</dbReference>
<dbReference type="GO" id="GO:0046872">
    <property type="term" value="F:metal ion binding"/>
    <property type="evidence" value="ECO:0007669"/>
    <property type="project" value="UniProtKB-KW"/>
</dbReference>
<dbReference type="InterPro" id="IPR005759">
    <property type="entry name" value="Nth"/>
</dbReference>
<comment type="cofactor">
    <cofactor evidence="12">
        <name>[4Fe-4S] cluster</name>
        <dbReference type="ChEBI" id="CHEBI:49883"/>
    </cofactor>
    <text evidence="12">Binds 1 [4Fe-4S] cluster.</text>
</comment>
<dbReference type="GO" id="GO:0003677">
    <property type="term" value="F:DNA binding"/>
    <property type="evidence" value="ECO:0007669"/>
    <property type="project" value="UniProtKB-UniRule"/>
</dbReference>
<keyword evidence="6 12" id="KW-0408">Iron</keyword>
<comment type="function">
    <text evidence="12">DNA repair enzyme that has both DNA N-glycosylase activity and AP-lyase activity. The DNA N-glycosylase activity releases various damaged pyrimidines from DNA by cleaving the N-glycosidic bond, leaving an AP (apurinic/apyrimidinic) site. The AP-lyase activity cleaves the phosphodiester bond 3' to the AP site by a beta-elimination, leaving a 3'-terminal unsaturated sugar and a product with a terminal 5'-phosphate.</text>
</comment>